<dbReference type="EnsemblMetazoa" id="PPA03937.1">
    <property type="protein sequence ID" value="PPA03937.1"/>
    <property type="gene ID" value="WBGene00093491"/>
</dbReference>
<dbReference type="GO" id="GO:0000978">
    <property type="term" value="F:RNA polymerase II cis-regulatory region sequence-specific DNA binding"/>
    <property type="evidence" value="ECO:0000318"/>
    <property type="project" value="GO_Central"/>
</dbReference>
<keyword evidence="9" id="KW-1185">Reference proteome</keyword>
<evidence type="ECO:0000256" key="6">
    <source>
        <dbReference type="ARBA" id="ARBA00023242"/>
    </source>
</evidence>
<keyword evidence="2" id="KW-0479">Metal-binding</keyword>
<dbReference type="GO" id="GO:0006357">
    <property type="term" value="P:regulation of transcription by RNA polymerase II"/>
    <property type="evidence" value="ECO:0000318"/>
    <property type="project" value="GO_Central"/>
</dbReference>
<dbReference type="Proteomes" id="UP000005239">
    <property type="component" value="Unassembled WGS sequence"/>
</dbReference>
<accession>A0A8R1Y737</accession>
<gene>
    <name evidence="8" type="primary">WBGene00093491</name>
</gene>
<evidence type="ECO:0000256" key="4">
    <source>
        <dbReference type="ARBA" id="ARBA00022771"/>
    </source>
</evidence>
<comment type="subcellular location">
    <subcellularLocation>
        <location evidence="1">Nucleus</location>
    </subcellularLocation>
</comment>
<evidence type="ECO:0000256" key="2">
    <source>
        <dbReference type="ARBA" id="ARBA00022723"/>
    </source>
</evidence>
<dbReference type="SUPFAM" id="SSF57667">
    <property type="entry name" value="beta-beta-alpha zinc fingers"/>
    <property type="match status" value="1"/>
</dbReference>
<evidence type="ECO:0000313" key="9">
    <source>
        <dbReference type="Proteomes" id="UP000005239"/>
    </source>
</evidence>
<reference evidence="8" key="2">
    <citation type="submission" date="2022-06" db="UniProtKB">
        <authorList>
            <consortium name="EnsemblMetazoa"/>
        </authorList>
    </citation>
    <scope>IDENTIFICATION</scope>
    <source>
        <strain evidence="8">PS312</strain>
    </source>
</reference>
<organism evidence="8 9">
    <name type="scientific">Pristionchus pacificus</name>
    <name type="common">Parasitic nematode worm</name>
    <dbReference type="NCBI Taxonomy" id="54126"/>
    <lineage>
        <taxon>Eukaryota</taxon>
        <taxon>Metazoa</taxon>
        <taxon>Ecdysozoa</taxon>
        <taxon>Nematoda</taxon>
        <taxon>Chromadorea</taxon>
        <taxon>Rhabditida</taxon>
        <taxon>Rhabditina</taxon>
        <taxon>Diplogasteromorpha</taxon>
        <taxon>Diplogasteroidea</taxon>
        <taxon>Neodiplogasteridae</taxon>
        <taxon>Pristionchus</taxon>
    </lineage>
</organism>
<evidence type="ECO:0000256" key="7">
    <source>
        <dbReference type="SAM" id="MobiDB-lite"/>
    </source>
</evidence>
<sequence length="937" mass="100710">MQLRSSRFGLITLMLSKTTMGASTTLAILILLGSGTKVAGFMFSGHSCGCPPPPPPPRCDCACAHAAPVYAAPAQSYAPQSVYYAPAAVQQPQPLQQVQQAAYEPRASSASDAYDAAIDNTVLDTLGGAVAGAPATYEGPARGAYATGSQQQYPSTAAINGFPSAQSSYVQSSSSSVYGSQNAQSTYAQPNFPTGAVYGGHQSSYAQPAQSGAVYGGHQSSYAQPAQSGAVYGQQHGQGYVKPQPAASSPFSLSYPGSQAQTQYVVADTAALNTFSQSIASQPLPGLAGAQSAYGRPSASVSGLPASTIQYATVPAGVAVDQHLARQIANEAATYVRNGGNQYVQTTQNAFARQHNPSVNEYARVGSVEQGSAVRDQYMTRPVPVAAPATYVNTNLHRAKPVEVQPVIVDLPTPPGPTRAQFSDSDTEILAAEQSDPMILPSPAQHDAPPLPVSAPQTTVVETVDTTSLVLPTDDILAQHDAQEVSESVQGLTNIVETNLSQMSAPEFEAALQRAELVPEEHAPVAVKAPVHEENKQPKHVVESESEFQGTPLTQENLLESNVLDHEVEHNTDPQEHQQQDQQQESHDDHQQDQQEDQQEESPTDSETLPDINLSEGISIRTRVHAAPTAQAFVLSRTDRLGRLITKTFDLILTVVRDGPNAEILTFDVESLKAEQSNDMKFDQDRDDIFRSLFYGMSASIGLMIESIKERKEDSSGDAVVPSEDEFQEDFSLCDLDDLKLEPLTDRAENAVEVSEAVTIEKGSIIARSDTQEEASIDNEQVKTDGASASAHSTTPKTPSDDEFGCDNCERTFGTPKALKSHSMFFHNGVRCADCGRTLKTRKNLLQHYAERHPGKTAKQADSEAYSSLKSTVCPHTAHTYANLRVHMRKHTGEKPFACSACPKRYVQKSDMYRHVRSQHKEILLKAKNGGLNLASK</sequence>
<keyword evidence="3" id="KW-0677">Repeat</keyword>
<feature type="compositionally biased region" description="Basic and acidic residues" evidence="7">
    <location>
        <begin position="568"/>
        <end position="593"/>
    </location>
</feature>
<dbReference type="AlphaFoldDB" id="A0A2A6C7W1"/>
<feature type="region of interest" description="Disordered" evidence="7">
    <location>
        <begin position="769"/>
        <end position="805"/>
    </location>
</feature>
<dbReference type="FunFam" id="3.30.160.60:FF:000100">
    <property type="entry name" value="Zinc finger 45-like"/>
    <property type="match status" value="1"/>
</dbReference>
<feature type="region of interest" description="Disordered" evidence="7">
    <location>
        <begin position="529"/>
        <end position="554"/>
    </location>
</feature>
<feature type="compositionally biased region" description="Basic and acidic residues" evidence="7">
    <location>
        <begin position="530"/>
        <end position="543"/>
    </location>
</feature>
<dbReference type="InterPro" id="IPR013087">
    <property type="entry name" value="Znf_C2H2_type"/>
</dbReference>
<keyword evidence="6" id="KW-0539">Nucleus</keyword>
<evidence type="ECO:0000256" key="3">
    <source>
        <dbReference type="ARBA" id="ARBA00022737"/>
    </source>
</evidence>
<evidence type="ECO:0000256" key="5">
    <source>
        <dbReference type="ARBA" id="ARBA00022833"/>
    </source>
</evidence>
<dbReference type="InterPro" id="IPR050331">
    <property type="entry name" value="Zinc_finger"/>
</dbReference>
<proteinExistence type="predicted"/>
<name>A0A2A6C7W1_PRIPA</name>
<protein>
    <submittedName>
        <fullName evidence="8">Zinc finger protein</fullName>
    </submittedName>
</protein>
<dbReference type="GO" id="GO:0005654">
    <property type="term" value="C:nucleoplasm"/>
    <property type="evidence" value="ECO:0000318"/>
    <property type="project" value="GO_Central"/>
</dbReference>
<dbReference type="Gene3D" id="3.30.160.60">
    <property type="entry name" value="Classic Zinc Finger"/>
    <property type="match status" value="3"/>
</dbReference>
<feature type="region of interest" description="Disordered" evidence="7">
    <location>
        <begin position="226"/>
        <end position="254"/>
    </location>
</feature>
<accession>A0A2A6C7W1</accession>
<dbReference type="PROSITE" id="PS00028">
    <property type="entry name" value="ZINC_FINGER_C2H2_1"/>
    <property type="match status" value="3"/>
</dbReference>
<keyword evidence="4" id="KW-0863">Zinc-finger</keyword>
<evidence type="ECO:0000313" key="8">
    <source>
        <dbReference type="EnsemblMetazoa" id="PPA03937.1"/>
    </source>
</evidence>
<feature type="region of interest" description="Disordered" evidence="7">
    <location>
        <begin position="568"/>
        <end position="611"/>
    </location>
</feature>
<keyword evidence="5" id="KW-0862">Zinc</keyword>
<dbReference type="SMART" id="SM00355">
    <property type="entry name" value="ZnF_C2H2"/>
    <property type="match status" value="4"/>
</dbReference>
<dbReference type="PANTHER" id="PTHR16515:SF49">
    <property type="entry name" value="GASTRULA ZINC FINGER PROTEIN XLCGF49.1-LIKE-RELATED"/>
    <property type="match status" value="1"/>
</dbReference>
<dbReference type="InterPro" id="IPR036236">
    <property type="entry name" value="Znf_C2H2_sf"/>
</dbReference>
<reference evidence="9" key="1">
    <citation type="journal article" date="2008" name="Nat. Genet.">
        <title>The Pristionchus pacificus genome provides a unique perspective on nematode lifestyle and parasitism.</title>
        <authorList>
            <person name="Dieterich C."/>
            <person name="Clifton S.W."/>
            <person name="Schuster L.N."/>
            <person name="Chinwalla A."/>
            <person name="Delehaunty K."/>
            <person name="Dinkelacker I."/>
            <person name="Fulton L."/>
            <person name="Fulton R."/>
            <person name="Godfrey J."/>
            <person name="Minx P."/>
            <person name="Mitreva M."/>
            <person name="Roeseler W."/>
            <person name="Tian H."/>
            <person name="Witte H."/>
            <person name="Yang S.P."/>
            <person name="Wilson R.K."/>
            <person name="Sommer R.J."/>
        </authorList>
    </citation>
    <scope>NUCLEOTIDE SEQUENCE [LARGE SCALE GENOMIC DNA]</scope>
    <source>
        <strain evidence="9">PS312</strain>
    </source>
</reference>
<dbReference type="GO" id="GO:0008270">
    <property type="term" value="F:zinc ion binding"/>
    <property type="evidence" value="ECO:0007669"/>
    <property type="project" value="UniProtKB-KW"/>
</dbReference>
<dbReference type="GO" id="GO:0001227">
    <property type="term" value="F:DNA-binding transcription repressor activity, RNA polymerase II-specific"/>
    <property type="evidence" value="ECO:0000318"/>
    <property type="project" value="GO_Central"/>
</dbReference>
<evidence type="ECO:0000256" key="1">
    <source>
        <dbReference type="ARBA" id="ARBA00004123"/>
    </source>
</evidence>
<feature type="compositionally biased region" description="Acidic residues" evidence="7">
    <location>
        <begin position="594"/>
        <end position="604"/>
    </location>
</feature>
<dbReference type="PANTHER" id="PTHR16515">
    <property type="entry name" value="PR DOMAIN ZINC FINGER PROTEIN"/>
    <property type="match status" value="1"/>
</dbReference>
<dbReference type="PROSITE" id="PS50157">
    <property type="entry name" value="ZINC_FINGER_C2H2_2"/>
    <property type="match status" value="4"/>
</dbReference>